<evidence type="ECO:0000256" key="2">
    <source>
        <dbReference type="ARBA" id="ARBA00006199"/>
    </source>
</evidence>
<comment type="caution">
    <text evidence="4">The sequence shown here is derived from an EMBL/GenBank/DDBJ whole genome shotgun (WGS) entry which is preliminary data.</text>
</comment>
<dbReference type="AlphaFoldDB" id="A0A401NRP1"/>
<dbReference type="Pfam" id="PF08559">
    <property type="entry name" value="Cut8"/>
    <property type="match status" value="1"/>
</dbReference>
<dbReference type="Gene3D" id="1.20.58.1590">
    <property type="entry name" value="Tethering factor for nuclear proteasome Cut8/Sts1"/>
    <property type="match status" value="1"/>
</dbReference>
<comment type="similarity">
    <text evidence="2">Belongs to the cut8/STS1 family.</text>
</comment>
<evidence type="ECO:0000313" key="5">
    <source>
        <dbReference type="Proteomes" id="UP000288216"/>
    </source>
</evidence>
<dbReference type="GO" id="GO:0070628">
    <property type="term" value="F:proteasome binding"/>
    <property type="evidence" value="ECO:0007669"/>
    <property type="project" value="TreeGrafter"/>
</dbReference>
<reference evidence="4 5" key="1">
    <citation type="journal article" date="2018" name="Nat. Ecol. Evol.">
        <title>Shark genomes provide insights into elasmobranch evolution and the origin of vertebrates.</title>
        <authorList>
            <person name="Hara Y"/>
            <person name="Yamaguchi K"/>
            <person name="Onimaru K"/>
            <person name="Kadota M"/>
            <person name="Koyanagi M"/>
            <person name="Keeley SD"/>
            <person name="Tatsumi K"/>
            <person name="Tanaka K"/>
            <person name="Motone F"/>
            <person name="Kageyama Y"/>
            <person name="Nozu R"/>
            <person name="Adachi N"/>
            <person name="Nishimura O"/>
            <person name="Nakagawa R"/>
            <person name="Tanegashima C"/>
            <person name="Kiyatake I"/>
            <person name="Matsumoto R"/>
            <person name="Murakumo K"/>
            <person name="Nishida K"/>
            <person name="Terakita A"/>
            <person name="Kuratani S"/>
            <person name="Sato K"/>
            <person name="Hyodo S Kuraku.S."/>
        </authorList>
    </citation>
    <scope>NUCLEOTIDE SEQUENCE [LARGE SCALE GENOMIC DNA]</scope>
</reference>
<dbReference type="GO" id="GO:0031144">
    <property type="term" value="P:proteasome localization"/>
    <property type="evidence" value="ECO:0007669"/>
    <property type="project" value="InterPro"/>
</dbReference>
<dbReference type="PANTHER" id="PTHR28032:SF1">
    <property type="entry name" value="FI02826P"/>
    <property type="match status" value="1"/>
</dbReference>
<proteinExistence type="inferred from homology"/>
<dbReference type="OrthoDB" id="10061064at2759"/>
<organism evidence="4 5">
    <name type="scientific">Scyliorhinus torazame</name>
    <name type="common">Cloudy catshark</name>
    <name type="synonym">Catulus torazame</name>
    <dbReference type="NCBI Taxonomy" id="75743"/>
    <lineage>
        <taxon>Eukaryota</taxon>
        <taxon>Metazoa</taxon>
        <taxon>Chordata</taxon>
        <taxon>Craniata</taxon>
        <taxon>Vertebrata</taxon>
        <taxon>Chondrichthyes</taxon>
        <taxon>Elasmobranchii</taxon>
        <taxon>Galeomorphii</taxon>
        <taxon>Galeoidea</taxon>
        <taxon>Carcharhiniformes</taxon>
        <taxon>Scyliorhinidae</taxon>
        <taxon>Scyliorhinus</taxon>
    </lineage>
</organism>
<evidence type="ECO:0000313" key="4">
    <source>
        <dbReference type="EMBL" id="GCB63512.1"/>
    </source>
</evidence>
<dbReference type="InterPro" id="IPR013868">
    <property type="entry name" value="Cut8/Sts1_fam"/>
</dbReference>
<dbReference type="Proteomes" id="UP000288216">
    <property type="component" value="Unassembled WGS sequence"/>
</dbReference>
<dbReference type="GO" id="GO:0031965">
    <property type="term" value="C:nuclear membrane"/>
    <property type="evidence" value="ECO:0007669"/>
    <property type="project" value="TreeGrafter"/>
</dbReference>
<dbReference type="STRING" id="75743.A0A401NRP1"/>
<protein>
    <submittedName>
        <fullName evidence="4">Uncharacterized protein</fullName>
    </submittedName>
</protein>
<keyword evidence="5" id="KW-1185">Reference proteome</keyword>
<name>A0A401NRP1_SCYTO</name>
<dbReference type="InterPro" id="IPR038422">
    <property type="entry name" value="Cut8/Sts1_sf"/>
</dbReference>
<accession>A0A401NRP1</accession>
<dbReference type="EMBL" id="BFAA01007934">
    <property type="protein sequence ID" value="GCB63512.1"/>
    <property type="molecule type" value="Genomic_DNA"/>
</dbReference>
<sequence>MAPAVNLRQVLVEIPNPQPKLAVHLRRSYEDILNSTRTQSRLTTLRVNIPTSFLRTDNIPSDDCLIQNLNATPENISEDPSLARRKFGDRRRLCFSSPAASSCRTKTLQSGSKQELPFKKQRLNLKPDASLEFQLNDLTSSQLVRTLLLHRYPELEEEDLKLVLPSLNLKFAQEQLELSKINMYRSIPRWRLGSNRDAYCYRKAHVHLQAFKKICLEQGRLLLRAECWETALDYVLIAWRCTSELPQWDNSFHNESTQKCFTALAVQCMTSLQRSCLELEKYEGLKKRLRIAYTQSKLIKPCLEELDRVIKMLKCSTPEYNLTSECILNKDNSH</sequence>
<gene>
    <name evidence="4" type="ORF">scyTo_0014635</name>
</gene>
<evidence type="ECO:0000256" key="3">
    <source>
        <dbReference type="ARBA" id="ARBA00023242"/>
    </source>
</evidence>
<keyword evidence="3" id="KW-0539">Nucleus</keyword>
<dbReference type="PANTHER" id="PTHR28032">
    <property type="entry name" value="FI02826P"/>
    <property type="match status" value="1"/>
</dbReference>
<evidence type="ECO:0000256" key="1">
    <source>
        <dbReference type="ARBA" id="ARBA00004123"/>
    </source>
</evidence>
<comment type="subcellular location">
    <subcellularLocation>
        <location evidence="1">Nucleus</location>
    </subcellularLocation>
</comment>
<dbReference type="GO" id="GO:0071630">
    <property type="term" value="P:nuclear protein quality control by the ubiquitin-proteasome system"/>
    <property type="evidence" value="ECO:0007669"/>
    <property type="project" value="InterPro"/>
</dbReference>